<organism evidence="3 4">
    <name type="scientific">Loigolactobacillus rennini DSM 20253</name>
    <dbReference type="NCBI Taxonomy" id="1423796"/>
    <lineage>
        <taxon>Bacteria</taxon>
        <taxon>Bacillati</taxon>
        <taxon>Bacillota</taxon>
        <taxon>Bacilli</taxon>
        <taxon>Lactobacillales</taxon>
        <taxon>Lactobacillaceae</taxon>
        <taxon>Loigolactobacillus</taxon>
    </lineage>
</organism>
<dbReference type="Proteomes" id="UP000051638">
    <property type="component" value="Unassembled WGS sequence"/>
</dbReference>
<comment type="similarity">
    <text evidence="1">Belongs to the short-chain dehydrogenases/reductases (SDR) family.</text>
</comment>
<dbReference type="GO" id="GO:0008206">
    <property type="term" value="P:bile acid metabolic process"/>
    <property type="evidence" value="ECO:0007669"/>
    <property type="project" value="UniProtKB-ARBA"/>
</dbReference>
<dbReference type="PRINTS" id="PR00080">
    <property type="entry name" value="SDRFAMILY"/>
</dbReference>
<gene>
    <name evidence="3" type="ORF">FC24_GL002025</name>
</gene>
<dbReference type="EMBL" id="AYYI01000062">
    <property type="protein sequence ID" value="KRM95692.1"/>
    <property type="molecule type" value="Genomic_DNA"/>
</dbReference>
<dbReference type="RefSeq" id="WP_057874370.1">
    <property type="nucleotide sequence ID" value="NZ_AYYI01000062.1"/>
</dbReference>
<dbReference type="PROSITE" id="PS00061">
    <property type="entry name" value="ADH_SHORT"/>
    <property type="match status" value="1"/>
</dbReference>
<evidence type="ECO:0000313" key="4">
    <source>
        <dbReference type="Proteomes" id="UP000051638"/>
    </source>
</evidence>
<sequence length="247" mass="26398">MPELLKGKVALITGAATGIGLGIAERFVAAGARVILTGHRTYEETNTFLNQHSKTTEFKTLEVTDEQDWQTVIAYIVQHYGKLDILVNNAGVAPKPGPIDEETLEDWNRVININLTGNFLGIKHAMEVMKDANGGSIINISSVEGIVAFTDNAAYNASKGGTRLLTKAAALDAAKYYKNIRVNSVHPGAIDTKIIPKKLKQGMAQLTPLGHIGQPSDIGNICVYLGSDYAAFTTGAEFVIDGGVTAQ</sequence>
<dbReference type="STRING" id="1423796.FC24_GL002025"/>
<dbReference type="PATRIC" id="fig|1423796.3.peg.2054"/>
<evidence type="ECO:0000313" key="3">
    <source>
        <dbReference type="EMBL" id="KRM95692.1"/>
    </source>
</evidence>
<dbReference type="NCBIfam" id="NF005559">
    <property type="entry name" value="PRK07231.1"/>
    <property type="match status" value="1"/>
</dbReference>
<dbReference type="PRINTS" id="PR00081">
    <property type="entry name" value="GDHRDH"/>
</dbReference>
<keyword evidence="2" id="KW-0560">Oxidoreductase</keyword>
<comment type="caution">
    <text evidence="3">The sequence shown here is derived from an EMBL/GenBank/DDBJ whole genome shotgun (WGS) entry which is preliminary data.</text>
</comment>
<dbReference type="InterPro" id="IPR002347">
    <property type="entry name" value="SDR_fam"/>
</dbReference>
<dbReference type="InterPro" id="IPR020904">
    <property type="entry name" value="Sc_DH/Rdtase_CS"/>
</dbReference>
<dbReference type="AlphaFoldDB" id="A0A0R2D640"/>
<accession>A0A0R2D640</accession>
<dbReference type="PANTHER" id="PTHR42760:SF133">
    <property type="entry name" value="3-OXOACYL-[ACYL-CARRIER-PROTEIN] REDUCTASE"/>
    <property type="match status" value="1"/>
</dbReference>
<dbReference type="OrthoDB" id="9805904at2"/>
<dbReference type="FunFam" id="3.40.50.720:FF:000084">
    <property type="entry name" value="Short-chain dehydrogenase reductase"/>
    <property type="match status" value="1"/>
</dbReference>
<evidence type="ECO:0000256" key="2">
    <source>
        <dbReference type="ARBA" id="ARBA00023002"/>
    </source>
</evidence>
<keyword evidence="4" id="KW-1185">Reference proteome</keyword>
<proteinExistence type="inferred from homology"/>
<evidence type="ECO:0000256" key="1">
    <source>
        <dbReference type="ARBA" id="ARBA00006484"/>
    </source>
</evidence>
<dbReference type="InterPro" id="IPR036291">
    <property type="entry name" value="NAD(P)-bd_dom_sf"/>
</dbReference>
<protein>
    <submittedName>
        <fullName evidence="3">Glucose 1-dehydrogenase</fullName>
    </submittedName>
</protein>
<dbReference type="SUPFAM" id="SSF51735">
    <property type="entry name" value="NAD(P)-binding Rossmann-fold domains"/>
    <property type="match status" value="1"/>
</dbReference>
<name>A0A0R2D640_9LACO</name>
<dbReference type="GO" id="GO:0016616">
    <property type="term" value="F:oxidoreductase activity, acting on the CH-OH group of donors, NAD or NADP as acceptor"/>
    <property type="evidence" value="ECO:0007669"/>
    <property type="project" value="TreeGrafter"/>
</dbReference>
<reference evidence="3 4" key="1">
    <citation type="journal article" date="2015" name="Genome Announc.">
        <title>Expanding the biotechnology potential of lactobacilli through comparative genomics of 213 strains and associated genera.</title>
        <authorList>
            <person name="Sun Z."/>
            <person name="Harris H.M."/>
            <person name="McCann A."/>
            <person name="Guo C."/>
            <person name="Argimon S."/>
            <person name="Zhang W."/>
            <person name="Yang X."/>
            <person name="Jeffery I.B."/>
            <person name="Cooney J.C."/>
            <person name="Kagawa T.F."/>
            <person name="Liu W."/>
            <person name="Song Y."/>
            <person name="Salvetti E."/>
            <person name="Wrobel A."/>
            <person name="Rasinkangas P."/>
            <person name="Parkhill J."/>
            <person name="Rea M.C."/>
            <person name="O'Sullivan O."/>
            <person name="Ritari J."/>
            <person name="Douillard F.P."/>
            <person name="Paul Ross R."/>
            <person name="Yang R."/>
            <person name="Briner A.E."/>
            <person name="Felis G.E."/>
            <person name="de Vos W.M."/>
            <person name="Barrangou R."/>
            <person name="Klaenhammer T.R."/>
            <person name="Caufield P.W."/>
            <person name="Cui Y."/>
            <person name="Zhang H."/>
            <person name="O'Toole P.W."/>
        </authorList>
    </citation>
    <scope>NUCLEOTIDE SEQUENCE [LARGE SCALE GENOMIC DNA]</scope>
    <source>
        <strain evidence="3 4">DSM 20253</strain>
    </source>
</reference>
<dbReference type="PANTHER" id="PTHR42760">
    <property type="entry name" value="SHORT-CHAIN DEHYDROGENASES/REDUCTASES FAMILY MEMBER"/>
    <property type="match status" value="1"/>
</dbReference>
<dbReference type="Gene3D" id="3.40.50.720">
    <property type="entry name" value="NAD(P)-binding Rossmann-like Domain"/>
    <property type="match status" value="1"/>
</dbReference>
<dbReference type="Pfam" id="PF13561">
    <property type="entry name" value="adh_short_C2"/>
    <property type="match status" value="1"/>
</dbReference>